<dbReference type="EMBL" id="JAULRT010000062">
    <property type="protein sequence ID" value="MDO3383597.1"/>
    <property type="molecule type" value="Genomic_DNA"/>
</dbReference>
<dbReference type="InterPro" id="IPR033856">
    <property type="entry name" value="Trp_halogen"/>
</dbReference>
<dbReference type="InterPro" id="IPR036188">
    <property type="entry name" value="FAD/NAD-bd_sf"/>
</dbReference>
<comment type="caution">
    <text evidence="1">The sequence shown here is derived from an EMBL/GenBank/DDBJ whole genome shotgun (WGS) entry which is preliminary data.</text>
</comment>
<evidence type="ECO:0000313" key="1">
    <source>
        <dbReference type="EMBL" id="MDO3383597.1"/>
    </source>
</evidence>
<dbReference type="InterPro" id="IPR050816">
    <property type="entry name" value="Flavin-dep_Halogenase_NPB"/>
</dbReference>
<dbReference type="PANTHER" id="PTHR43747:SF4">
    <property type="entry name" value="FLAVIN-DEPENDENT TRYPTOPHAN HALOGENASE"/>
    <property type="match status" value="1"/>
</dbReference>
<dbReference type="PIRSF" id="PIRSF011396">
    <property type="entry name" value="Trp_halogenase"/>
    <property type="match status" value="1"/>
</dbReference>
<dbReference type="PANTHER" id="PTHR43747">
    <property type="entry name" value="FAD-BINDING PROTEIN"/>
    <property type="match status" value="1"/>
</dbReference>
<proteinExistence type="predicted"/>
<gene>
    <name evidence="1" type="ORF">QWI16_15555</name>
</gene>
<reference evidence="1" key="1">
    <citation type="submission" date="2023-07" db="EMBL/GenBank/DDBJ databases">
        <title>Gilvimarinus algae sp. nov., isolated from the surface of Kelp.</title>
        <authorList>
            <person name="Sun Y.Y."/>
            <person name="Gong Y."/>
            <person name="Du Z.J."/>
        </authorList>
    </citation>
    <scope>NUCLEOTIDE SEQUENCE</scope>
    <source>
        <strain evidence="1">SDUM040014</strain>
    </source>
</reference>
<dbReference type="RefSeq" id="WP_302714473.1">
    <property type="nucleotide sequence ID" value="NZ_JAULRT010000062.1"/>
</dbReference>
<evidence type="ECO:0000313" key="2">
    <source>
        <dbReference type="Proteomes" id="UP001168380"/>
    </source>
</evidence>
<dbReference type="Proteomes" id="UP001168380">
    <property type="component" value="Unassembled WGS sequence"/>
</dbReference>
<organism evidence="1 2">
    <name type="scientific">Gilvimarinus algae</name>
    <dbReference type="NCBI Taxonomy" id="3058037"/>
    <lineage>
        <taxon>Bacteria</taxon>
        <taxon>Pseudomonadati</taxon>
        <taxon>Pseudomonadota</taxon>
        <taxon>Gammaproteobacteria</taxon>
        <taxon>Cellvibrionales</taxon>
        <taxon>Cellvibrionaceae</taxon>
        <taxon>Gilvimarinus</taxon>
    </lineage>
</organism>
<dbReference type="SUPFAM" id="SSF51905">
    <property type="entry name" value="FAD/NAD(P)-binding domain"/>
    <property type="match status" value="1"/>
</dbReference>
<protein>
    <submittedName>
        <fullName evidence="1">Tryptophan 7-halogenase</fullName>
    </submittedName>
</protein>
<dbReference type="InterPro" id="IPR006905">
    <property type="entry name" value="Flavin_halogenase"/>
</dbReference>
<name>A0ABT8THM1_9GAMM</name>
<accession>A0ABT8THM1</accession>
<keyword evidence="2" id="KW-1185">Reference proteome</keyword>
<sequence length="507" mass="57628">MEIKRIAIVGGGTAGWMAANHLGLALCQTPGLEITLIESKDVPVIGVGEGTVPRIKDTLQKFGISEAELLRKCDATFKQGIKFANWMSPEAQPRGFYYHPFSPPYPFGYDFTPHWLNSARSLDFDRLSDFYCVSEQKRAPKQISSPPYQGLVDYAYHFNAAKFSELLAENAKKRFSVKHIFETVEAVHKNSEGFIASLSYASGRGEFFDFYIDCSGFSSLLFGESLGVPFLDKSEQIKSDAALVYRRPSNEEEEISPFTFAKAHRAGWMWDIPLTNRSGLGFVYASDFMSENEAVEAFSLQLGENVDAGDLRKVPMRIGYRKKFWEKNCVALGLAQGFVEPLEATSILVTDFSADLIAKNFPVDIHSMQVAANHCNRVVEYTWERVIDFVQLHYYLSDRRDSDFWVENTEKASLSDVLSERLMLWRSTPPKRTDFFSRFDIFGPENYLFVLYGMNFDTRSRPVASQDEKKFSEIAVKVQSRSREMSDSLLSHRKWLTELKKAMNNAG</sequence>
<dbReference type="Pfam" id="PF04820">
    <property type="entry name" value="Trp_halogenase"/>
    <property type="match status" value="1"/>
</dbReference>
<dbReference type="Gene3D" id="3.50.50.60">
    <property type="entry name" value="FAD/NAD(P)-binding domain"/>
    <property type="match status" value="1"/>
</dbReference>